<accession>A0ABD2TKJ8</accession>
<protein>
    <submittedName>
        <fullName evidence="1">Uncharacterized protein</fullName>
    </submittedName>
</protein>
<evidence type="ECO:0000313" key="1">
    <source>
        <dbReference type="EMBL" id="KAL3356656.1"/>
    </source>
</evidence>
<dbReference type="AlphaFoldDB" id="A0ABD2TKJ8"/>
<organism evidence="1 2">
    <name type="scientific">Solanum stoloniferum</name>
    <dbReference type="NCBI Taxonomy" id="62892"/>
    <lineage>
        <taxon>Eukaryota</taxon>
        <taxon>Viridiplantae</taxon>
        <taxon>Streptophyta</taxon>
        <taxon>Embryophyta</taxon>
        <taxon>Tracheophyta</taxon>
        <taxon>Spermatophyta</taxon>
        <taxon>Magnoliopsida</taxon>
        <taxon>eudicotyledons</taxon>
        <taxon>Gunneridae</taxon>
        <taxon>Pentapetalae</taxon>
        <taxon>asterids</taxon>
        <taxon>lamiids</taxon>
        <taxon>Solanales</taxon>
        <taxon>Solanaceae</taxon>
        <taxon>Solanoideae</taxon>
        <taxon>Solaneae</taxon>
        <taxon>Solanum</taxon>
    </lineage>
</organism>
<proteinExistence type="predicted"/>
<evidence type="ECO:0000313" key="2">
    <source>
        <dbReference type="Proteomes" id="UP001627284"/>
    </source>
</evidence>
<sequence length="175" mass="19937">QAFSLSQKHFPSSPYVSLPKNCPFPIKLFSSPLPSISLPSAIVSTYRPPENGNFWWSSIYLPTPSINHILLMSTLHLFQLIFLTQSRPMNRRCLPEKVRDAKNRWILVCYALNLIGLRVESSPKIAYKRQASSDSEFIQEYPKTIHKRFKKSPSNRESATDSKVISALCFCSSLS</sequence>
<gene>
    <name evidence="1" type="ORF">AABB24_017358</name>
</gene>
<keyword evidence="2" id="KW-1185">Reference proteome</keyword>
<reference evidence="1 2" key="1">
    <citation type="submission" date="2024-05" db="EMBL/GenBank/DDBJ databases">
        <title>De novo assembly of an allotetraploid wild potato.</title>
        <authorList>
            <person name="Hosaka A.J."/>
        </authorList>
    </citation>
    <scope>NUCLEOTIDE SEQUENCE [LARGE SCALE GENOMIC DNA]</scope>
    <source>
        <tissue evidence="1">Young leaves</tissue>
    </source>
</reference>
<name>A0ABD2TKJ8_9SOLN</name>
<feature type="non-terminal residue" evidence="1">
    <location>
        <position position="1"/>
    </location>
</feature>
<dbReference type="EMBL" id="JBJKTR010000010">
    <property type="protein sequence ID" value="KAL3356656.1"/>
    <property type="molecule type" value="Genomic_DNA"/>
</dbReference>
<dbReference type="Proteomes" id="UP001627284">
    <property type="component" value="Unassembled WGS sequence"/>
</dbReference>
<comment type="caution">
    <text evidence="1">The sequence shown here is derived from an EMBL/GenBank/DDBJ whole genome shotgun (WGS) entry which is preliminary data.</text>
</comment>